<feature type="compositionally biased region" description="Polar residues" evidence="6">
    <location>
        <begin position="1"/>
        <end position="28"/>
    </location>
</feature>
<name>A0A2A9PMJ2_OPHUN</name>
<evidence type="ECO:0000313" key="7">
    <source>
        <dbReference type="EMBL" id="PFH62117.1"/>
    </source>
</evidence>
<evidence type="ECO:0000256" key="6">
    <source>
        <dbReference type="SAM" id="MobiDB-lite"/>
    </source>
</evidence>
<dbReference type="Proteomes" id="UP000037136">
    <property type="component" value="Unassembled WGS sequence"/>
</dbReference>
<dbReference type="CDD" id="cd07979">
    <property type="entry name" value="HFD_TAF9"/>
    <property type="match status" value="1"/>
</dbReference>
<dbReference type="STRING" id="268505.A0A2A9PMJ2"/>
<dbReference type="GO" id="GO:0003713">
    <property type="term" value="F:transcription coactivator activity"/>
    <property type="evidence" value="ECO:0007669"/>
    <property type="project" value="TreeGrafter"/>
</dbReference>
<dbReference type="OrthoDB" id="341924at2759"/>
<comment type="caution">
    <text evidence="7">The sequence shown here is derived from an EMBL/GenBank/DDBJ whole genome shotgun (WGS) entry which is preliminary data.</text>
</comment>
<accession>A0A2A9PMJ2</accession>
<feature type="region of interest" description="Disordered" evidence="6">
    <location>
        <begin position="1"/>
        <end position="67"/>
    </location>
</feature>
<comment type="similarity">
    <text evidence="2">Belongs to the TAF9 family.</text>
</comment>
<dbReference type="FunFam" id="1.10.20.10:FF:000069">
    <property type="entry name" value="Transcription initiation factor TFIID subunit"/>
    <property type="match status" value="1"/>
</dbReference>
<reference evidence="7 8" key="2">
    <citation type="journal article" date="2017" name="Sci. Rep.">
        <title>Ant-infecting Ophiocordyceps genomes reveal a high diversity of potential behavioral manipulation genes and a possible major role for enterotoxins.</title>
        <authorList>
            <person name="de Bekker C."/>
            <person name="Ohm R.A."/>
            <person name="Evans H.C."/>
            <person name="Brachmann A."/>
            <person name="Hughes D.P."/>
        </authorList>
    </citation>
    <scope>NUCLEOTIDE SEQUENCE [LARGE SCALE GENOMIC DNA]</scope>
    <source>
        <strain evidence="7 8">SC16a</strain>
    </source>
</reference>
<evidence type="ECO:0000256" key="1">
    <source>
        <dbReference type="ARBA" id="ARBA00004123"/>
    </source>
</evidence>
<protein>
    <recommendedName>
        <fullName evidence="9">Transcription initiation factor TFIID subunit 9</fullName>
    </recommendedName>
</protein>
<keyword evidence="8" id="KW-1185">Reference proteome</keyword>
<evidence type="ECO:0008006" key="9">
    <source>
        <dbReference type="Google" id="ProtNLM"/>
    </source>
</evidence>
<evidence type="ECO:0000256" key="3">
    <source>
        <dbReference type="ARBA" id="ARBA00023015"/>
    </source>
</evidence>
<sequence>MASTQPQTNGAGPSAAPPSTNSSQTLPNTLPPTSSVTASQPQPQSQPQPPPAPSTAPAPPTASDPRPRDARLIELLLTSQGVTSYEQRVPLLLLDFAYRHASAVLSDALHLAGDPHVTQAGGKPSASSGAIATAPGEAPITANAIKLAISARLSYQFRGGSAGGGIDKDHMQELARERNKVALPRIVPNEWGVRLPSERFVLSGASWGLKDMWEGDGPDGGDDDDDDDDDDQLGGDAMEGVQGPDPEDIGGDGVEGGTVEDVFGEDVDEVMEENG</sequence>
<dbReference type="EMBL" id="LAZP02000041">
    <property type="protein sequence ID" value="PFH62117.1"/>
    <property type="molecule type" value="Genomic_DNA"/>
</dbReference>
<feature type="compositionally biased region" description="Acidic residues" evidence="6">
    <location>
        <begin position="214"/>
        <end position="233"/>
    </location>
</feature>
<feature type="compositionally biased region" description="Acidic residues" evidence="6">
    <location>
        <begin position="262"/>
        <end position="275"/>
    </location>
</feature>
<dbReference type="SUPFAM" id="SSF47113">
    <property type="entry name" value="Histone-fold"/>
    <property type="match status" value="1"/>
</dbReference>
<dbReference type="InterPro" id="IPR009072">
    <property type="entry name" value="Histone-fold"/>
</dbReference>
<dbReference type="GO" id="GO:0046982">
    <property type="term" value="F:protein heterodimerization activity"/>
    <property type="evidence" value="ECO:0007669"/>
    <property type="project" value="InterPro"/>
</dbReference>
<dbReference type="InterPro" id="IPR051431">
    <property type="entry name" value="TFIID_subunit_9"/>
</dbReference>
<keyword evidence="4" id="KW-0804">Transcription</keyword>
<dbReference type="Pfam" id="PF02291">
    <property type="entry name" value="TFIID-31kDa"/>
    <property type="match status" value="1"/>
</dbReference>
<dbReference type="AlphaFoldDB" id="A0A2A9PMJ2"/>
<comment type="subcellular location">
    <subcellularLocation>
        <location evidence="1">Nucleus</location>
    </subcellularLocation>
</comment>
<keyword evidence="5" id="KW-0539">Nucleus</keyword>
<keyword evidence="3" id="KW-0805">Transcription regulation</keyword>
<dbReference type="PANTHER" id="PTHR48068:SF4">
    <property type="entry name" value="TATA-BOX BINDING PROTEIN ASSOCIATED FACTOR 9"/>
    <property type="match status" value="1"/>
</dbReference>
<evidence type="ECO:0000313" key="8">
    <source>
        <dbReference type="Proteomes" id="UP000037136"/>
    </source>
</evidence>
<evidence type="ECO:0000256" key="5">
    <source>
        <dbReference type="ARBA" id="ARBA00023242"/>
    </source>
</evidence>
<evidence type="ECO:0000256" key="2">
    <source>
        <dbReference type="ARBA" id="ARBA00007646"/>
    </source>
</evidence>
<feature type="region of interest" description="Disordered" evidence="6">
    <location>
        <begin position="211"/>
        <end position="275"/>
    </location>
</feature>
<dbReference type="Gene3D" id="1.10.20.10">
    <property type="entry name" value="Histone, subunit A"/>
    <property type="match status" value="1"/>
</dbReference>
<dbReference type="GO" id="GO:0000124">
    <property type="term" value="C:SAGA complex"/>
    <property type="evidence" value="ECO:0007669"/>
    <property type="project" value="TreeGrafter"/>
</dbReference>
<organism evidence="7 8">
    <name type="scientific">Ophiocordyceps unilateralis</name>
    <name type="common">Zombie-ant fungus</name>
    <name type="synonym">Torrubia unilateralis</name>
    <dbReference type="NCBI Taxonomy" id="268505"/>
    <lineage>
        <taxon>Eukaryota</taxon>
        <taxon>Fungi</taxon>
        <taxon>Dikarya</taxon>
        <taxon>Ascomycota</taxon>
        <taxon>Pezizomycotina</taxon>
        <taxon>Sordariomycetes</taxon>
        <taxon>Hypocreomycetidae</taxon>
        <taxon>Hypocreales</taxon>
        <taxon>Ophiocordycipitaceae</taxon>
        <taxon>Ophiocordyceps</taxon>
    </lineage>
</organism>
<gene>
    <name evidence="7" type="ORF">XA68_15078</name>
</gene>
<reference evidence="7 8" key="1">
    <citation type="journal article" date="2015" name="BMC Genomics">
        <title>Gene expression during zombie ant biting behavior reflects the complexity underlying fungal parasitic behavioral manipulation.</title>
        <authorList>
            <person name="de Bekker C."/>
            <person name="Ohm R.A."/>
            <person name="Loreto R.G."/>
            <person name="Sebastian A."/>
            <person name="Albert I."/>
            <person name="Merrow M."/>
            <person name="Brachmann A."/>
            <person name="Hughes D.P."/>
        </authorList>
    </citation>
    <scope>NUCLEOTIDE SEQUENCE [LARGE SCALE GENOMIC DNA]</scope>
    <source>
        <strain evidence="7 8">SC16a</strain>
    </source>
</reference>
<dbReference type="GO" id="GO:0051123">
    <property type="term" value="P:RNA polymerase II preinitiation complex assembly"/>
    <property type="evidence" value="ECO:0007669"/>
    <property type="project" value="TreeGrafter"/>
</dbReference>
<evidence type="ECO:0000256" key="4">
    <source>
        <dbReference type="ARBA" id="ARBA00023163"/>
    </source>
</evidence>
<dbReference type="GO" id="GO:0005669">
    <property type="term" value="C:transcription factor TFIID complex"/>
    <property type="evidence" value="ECO:0007669"/>
    <property type="project" value="TreeGrafter"/>
</dbReference>
<feature type="compositionally biased region" description="Pro residues" evidence="6">
    <location>
        <begin position="44"/>
        <end position="62"/>
    </location>
</feature>
<proteinExistence type="inferred from homology"/>
<dbReference type="PANTHER" id="PTHR48068">
    <property type="entry name" value="TAF9 RNA POLYMERASE II, TATA BOX-BINDING PROTEIN (TBP)-ASSOCIATED FACTOR"/>
    <property type="match status" value="1"/>
</dbReference>
<feature type="compositionally biased region" description="Low complexity" evidence="6">
    <location>
        <begin position="31"/>
        <end position="43"/>
    </location>
</feature>
<dbReference type="InterPro" id="IPR003162">
    <property type="entry name" value="TFIID-31"/>
</dbReference>
<dbReference type="GO" id="GO:0016251">
    <property type="term" value="F:RNA polymerase II general transcription initiation factor activity"/>
    <property type="evidence" value="ECO:0007669"/>
    <property type="project" value="TreeGrafter"/>
</dbReference>